<dbReference type="AlphaFoldDB" id="A0A1V5SPF8"/>
<feature type="transmembrane region" description="Helical" evidence="1">
    <location>
        <begin position="7"/>
        <end position="32"/>
    </location>
</feature>
<name>A0A1V5SPF8_9BACT</name>
<protein>
    <submittedName>
        <fullName evidence="2">Uncharacterized protein</fullName>
    </submittedName>
</protein>
<gene>
    <name evidence="2" type="ORF">BWY41_01489</name>
</gene>
<reference evidence="2" key="1">
    <citation type="submission" date="2017-02" db="EMBL/GenBank/DDBJ databases">
        <title>Delving into the versatile metabolic prowess of the omnipresent phylum Bacteroidetes.</title>
        <authorList>
            <person name="Nobu M.K."/>
            <person name="Mei R."/>
            <person name="Narihiro T."/>
            <person name="Kuroda K."/>
            <person name="Liu W.-T."/>
        </authorList>
    </citation>
    <scope>NUCLEOTIDE SEQUENCE</scope>
    <source>
        <strain evidence="2">ADurb.Bin276</strain>
    </source>
</reference>
<evidence type="ECO:0000256" key="1">
    <source>
        <dbReference type="SAM" id="Phobius"/>
    </source>
</evidence>
<comment type="caution">
    <text evidence="2">The sequence shown here is derived from an EMBL/GenBank/DDBJ whole genome shotgun (WGS) entry which is preliminary data.</text>
</comment>
<proteinExistence type="predicted"/>
<keyword evidence="1" id="KW-1133">Transmembrane helix</keyword>
<keyword evidence="1" id="KW-0812">Transmembrane</keyword>
<feature type="transmembrane region" description="Helical" evidence="1">
    <location>
        <begin position="52"/>
        <end position="81"/>
    </location>
</feature>
<organism evidence="2">
    <name type="scientific">Candidatus Atribacter allofermentans</name>
    <dbReference type="NCBI Taxonomy" id="1852833"/>
    <lineage>
        <taxon>Bacteria</taxon>
        <taxon>Pseudomonadati</taxon>
        <taxon>Atribacterota</taxon>
        <taxon>Atribacteria</taxon>
        <taxon>Atribacterales</taxon>
        <taxon>Atribacteraceae</taxon>
        <taxon>Atribacter</taxon>
    </lineage>
</organism>
<keyword evidence="1" id="KW-0472">Membrane</keyword>
<evidence type="ECO:0000313" key="2">
    <source>
        <dbReference type="EMBL" id="OQA56426.1"/>
    </source>
</evidence>
<dbReference type="Proteomes" id="UP000485569">
    <property type="component" value="Unassembled WGS sequence"/>
</dbReference>
<dbReference type="EMBL" id="MWBQ01000118">
    <property type="protein sequence ID" value="OQA56426.1"/>
    <property type="molecule type" value="Genomic_DNA"/>
</dbReference>
<sequence length="90" mass="9428">MGTFLKIIGIITLVFGIIVIVFTLFGMSRFLSFLTVPNLPNESSTMMPGTSWAIAGNISGAIGGLVIIIGGAALYCLGAIYNNVMDMKAP</sequence>
<accession>A0A1V5SPF8</accession>